<proteinExistence type="predicted"/>
<dbReference type="InterPro" id="IPR057279">
    <property type="entry name" value="MGAT4"/>
</dbReference>
<keyword evidence="4" id="KW-0472">Membrane</keyword>
<comment type="caution">
    <text evidence="7">The sequence shown here is derived from an EMBL/GenBank/DDBJ whole genome shotgun (WGS) entry which is preliminary data.</text>
</comment>
<evidence type="ECO:0000259" key="5">
    <source>
        <dbReference type="Pfam" id="PF04666"/>
    </source>
</evidence>
<keyword evidence="4" id="KW-0812">Transmembrane</keyword>
<evidence type="ECO:0000259" key="6">
    <source>
        <dbReference type="Pfam" id="PF23524"/>
    </source>
</evidence>
<reference evidence="7 8" key="1">
    <citation type="submission" date="2024-09" db="EMBL/GenBank/DDBJ databases">
        <title>A chromosome-level genome assembly of Gray's grenadier anchovy, Coilia grayii.</title>
        <authorList>
            <person name="Fu Z."/>
        </authorList>
    </citation>
    <scope>NUCLEOTIDE SEQUENCE [LARGE SCALE GENOMIC DNA]</scope>
    <source>
        <strain evidence="7">G4</strain>
        <tissue evidence="7">Muscle</tissue>
    </source>
</reference>
<evidence type="ECO:0000256" key="2">
    <source>
        <dbReference type="ARBA" id="ARBA00022676"/>
    </source>
</evidence>
<dbReference type="PANTHER" id="PTHR12062">
    <property type="entry name" value="N-ACETYLGLUCOSAMINYLTRANSFERASE VI"/>
    <property type="match status" value="1"/>
</dbReference>
<keyword evidence="3" id="KW-0808">Transferase</keyword>
<dbReference type="EMBL" id="JBHFQA010000001">
    <property type="protein sequence ID" value="KAL2103782.1"/>
    <property type="molecule type" value="Genomic_DNA"/>
</dbReference>
<dbReference type="PANTHER" id="PTHR12062:SF11">
    <property type="entry name" value="ALPHA-1,3-MANNOSYL-GLYCOPROTEIN 4-BETA-N-ACETYLGLUCOSAMINYLTRANSFERASE-LIKE PROTEIN MGAT4E"/>
    <property type="match status" value="1"/>
</dbReference>
<feature type="transmembrane region" description="Helical" evidence="4">
    <location>
        <begin position="12"/>
        <end position="30"/>
    </location>
</feature>
<dbReference type="GO" id="GO:0008375">
    <property type="term" value="F:acetylglucosaminyltransferase activity"/>
    <property type="evidence" value="ECO:0007669"/>
    <property type="project" value="UniProtKB-ARBA"/>
</dbReference>
<dbReference type="Proteomes" id="UP001591681">
    <property type="component" value="Unassembled WGS sequence"/>
</dbReference>
<feature type="domain" description="MGAT4 A/B/C C-terminal" evidence="6">
    <location>
        <begin position="315"/>
        <end position="440"/>
    </location>
</feature>
<evidence type="ECO:0008006" key="9">
    <source>
        <dbReference type="Google" id="ProtNLM"/>
    </source>
</evidence>
<keyword evidence="2" id="KW-0328">Glycosyltransferase</keyword>
<sequence>MRWYWGSIVRSGVAVVVFTGLYISFGWIPWKTSMGKRGIEQHSHSWLLSSEVHNSMPLNVTIKILVGSIPPIKKYLTVGLSSVKRKKESYLIDTLQSIFSQSSKEELSEMVVVVLLADFDQDWVYATSQKISTLFDDHLKQGQLLVAHVSQDFYPPLTGLKRNFNDPPDRVAFRSKQNVDYSYLVHFSANFSQYFIMVEDDVTCAKGFLSSIRQHVLKMEGTRWTTLEFSKLGYIGKLYHSEDLPLLARFLYLFYQEMPCDFLLTHFRTLLMQDKVVRMKPSLFQHMGKFSSYRGVYNHLKDDDFQEEPSDNPPAHVLTNIQTYDKNHPVNAYSQGSDFFWGMSPKKGDYFLVVFQNPLLLSRISIQTGSEQKDTLLSAMLEVGYGGQDSHTASPCSDFHRLGSFHEGKFEMKDVDQVVKSHVSCLKIEVTQEQSDWVKINTIQVWEKK</sequence>
<keyword evidence="8" id="KW-1185">Reference proteome</keyword>
<dbReference type="Pfam" id="PF23524">
    <property type="entry name" value="MGAT4A_C"/>
    <property type="match status" value="1"/>
</dbReference>
<organism evidence="7 8">
    <name type="scientific">Coilia grayii</name>
    <name type="common">Gray's grenadier anchovy</name>
    <dbReference type="NCBI Taxonomy" id="363190"/>
    <lineage>
        <taxon>Eukaryota</taxon>
        <taxon>Metazoa</taxon>
        <taxon>Chordata</taxon>
        <taxon>Craniata</taxon>
        <taxon>Vertebrata</taxon>
        <taxon>Euteleostomi</taxon>
        <taxon>Actinopterygii</taxon>
        <taxon>Neopterygii</taxon>
        <taxon>Teleostei</taxon>
        <taxon>Clupei</taxon>
        <taxon>Clupeiformes</taxon>
        <taxon>Clupeoidei</taxon>
        <taxon>Engraulidae</taxon>
        <taxon>Coilinae</taxon>
        <taxon>Coilia</taxon>
    </lineage>
</organism>
<dbReference type="InterPro" id="IPR056576">
    <property type="entry name" value="MGAT4_A/B/C_C"/>
</dbReference>
<accession>A0ABD1KXA5</accession>
<evidence type="ECO:0000313" key="7">
    <source>
        <dbReference type="EMBL" id="KAL2103782.1"/>
    </source>
</evidence>
<keyword evidence="4" id="KW-1133">Transmembrane helix</keyword>
<comment type="pathway">
    <text evidence="1">Protein modification; protein glycosylation.</text>
</comment>
<dbReference type="InterPro" id="IPR006759">
    <property type="entry name" value="Glyco_transf_54"/>
</dbReference>
<name>A0ABD1KXA5_9TELE</name>
<protein>
    <recommendedName>
        <fullName evidence="9">Alpha-1,3-mannosyl-glycoprotein 4-beta-N-acetylglucosaminyltransferase C-like</fullName>
    </recommendedName>
</protein>
<feature type="domain" description="MGAT4 conserved region" evidence="5">
    <location>
        <begin position="53"/>
        <end position="305"/>
    </location>
</feature>
<evidence type="ECO:0000256" key="1">
    <source>
        <dbReference type="ARBA" id="ARBA00004922"/>
    </source>
</evidence>
<gene>
    <name evidence="7" type="ORF">ACEWY4_000650</name>
</gene>
<dbReference type="AlphaFoldDB" id="A0ABD1KXA5"/>
<dbReference type="Pfam" id="PF04666">
    <property type="entry name" value="MGAT4_cons"/>
    <property type="match status" value="1"/>
</dbReference>
<evidence type="ECO:0000313" key="8">
    <source>
        <dbReference type="Proteomes" id="UP001591681"/>
    </source>
</evidence>
<evidence type="ECO:0000256" key="4">
    <source>
        <dbReference type="SAM" id="Phobius"/>
    </source>
</evidence>
<evidence type="ECO:0000256" key="3">
    <source>
        <dbReference type="ARBA" id="ARBA00022679"/>
    </source>
</evidence>